<organism evidence="13 14">
    <name type="scientific">Carnegiea gigantea</name>
    <dbReference type="NCBI Taxonomy" id="171969"/>
    <lineage>
        <taxon>Eukaryota</taxon>
        <taxon>Viridiplantae</taxon>
        <taxon>Streptophyta</taxon>
        <taxon>Embryophyta</taxon>
        <taxon>Tracheophyta</taxon>
        <taxon>Spermatophyta</taxon>
        <taxon>Magnoliopsida</taxon>
        <taxon>eudicotyledons</taxon>
        <taxon>Gunneridae</taxon>
        <taxon>Pentapetalae</taxon>
        <taxon>Caryophyllales</taxon>
        <taxon>Cactineae</taxon>
        <taxon>Cactaceae</taxon>
        <taxon>Cactoideae</taxon>
        <taxon>Echinocereeae</taxon>
        <taxon>Carnegiea</taxon>
    </lineage>
</organism>
<dbReference type="OrthoDB" id="187139at2759"/>
<dbReference type="InterPro" id="IPR000743">
    <property type="entry name" value="Glyco_hydro_28"/>
</dbReference>
<evidence type="ECO:0000256" key="9">
    <source>
        <dbReference type="ARBA" id="ARBA00023295"/>
    </source>
</evidence>
<keyword evidence="5" id="KW-0964">Secreted</keyword>
<evidence type="ECO:0000256" key="11">
    <source>
        <dbReference type="ARBA" id="ARBA00034074"/>
    </source>
</evidence>
<proteinExistence type="inferred from homology"/>
<dbReference type="InterPro" id="IPR011050">
    <property type="entry name" value="Pectin_lyase_fold/virulence"/>
</dbReference>
<dbReference type="Pfam" id="PF00295">
    <property type="entry name" value="Glyco_hydro_28"/>
    <property type="match status" value="1"/>
</dbReference>
<dbReference type="AlphaFoldDB" id="A0A9Q1L1R3"/>
<dbReference type="EC" id="3.2.1.15" evidence="3"/>
<dbReference type="Proteomes" id="UP001153076">
    <property type="component" value="Unassembled WGS sequence"/>
</dbReference>
<keyword evidence="10" id="KW-0961">Cell wall biogenesis/degradation</keyword>
<dbReference type="FunFam" id="2.160.20.10:FF:000032">
    <property type="entry name" value="Pectin lyase-like superfamily protein"/>
    <property type="match status" value="1"/>
</dbReference>
<dbReference type="GO" id="GO:0005975">
    <property type="term" value="P:carbohydrate metabolic process"/>
    <property type="evidence" value="ECO:0007669"/>
    <property type="project" value="InterPro"/>
</dbReference>
<gene>
    <name evidence="13" type="ORF">Cgig2_014559</name>
</gene>
<dbReference type="SUPFAM" id="SSF51126">
    <property type="entry name" value="Pectin lyase-like"/>
    <property type="match status" value="1"/>
</dbReference>
<protein>
    <recommendedName>
        <fullName evidence="3">endo-polygalacturonase</fullName>
        <ecNumber evidence="3">3.2.1.15</ecNumber>
    </recommendedName>
</protein>
<evidence type="ECO:0000256" key="3">
    <source>
        <dbReference type="ARBA" id="ARBA00012736"/>
    </source>
</evidence>
<evidence type="ECO:0000256" key="2">
    <source>
        <dbReference type="ARBA" id="ARBA00008834"/>
    </source>
</evidence>
<comment type="caution">
    <text evidence="13">The sequence shown here is derived from an EMBL/GenBank/DDBJ whole genome shotgun (WGS) entry which is preliminary data.</text>
</comment>
<dbReference type="GO" id="GO:0071555">
    <property type="term" value="P:cell wall organization"/>
    <property type="evidence" value="ECO:0007669"/>
    <property type="project" value="UniProtKB-KW"/>
</dbReference>
<evidence type="ECO:0000256" key="10">
    <source>
        <dbReference type="ARBA" id="ARBA00023316"/>
    </source>
</evidence>
<evidence type="ECO:0000256" key="8">
    <source>
        <dbReference type="ARBA" id="ARBA00022801"/>
    </source>
</evidence>
<evidence type="ECO:0000256" key="4">
    <source>
        <dbReference type="ARBA" id="ARBA00022512"/>
    </source>
</evidence>
<comment type="catalytic activity">
    <reaction evidence="11">
        <text>(1,4-alpha-D-galacturonosyl)n+m + H2O = (1,4-alpha-D-galacturonosyl)n + (1,4-alpha-D-galacturonosyl)m.</text>
        <dbReference type="EC" id="3.2.1.15"/>
    </reaction>
</comment>
<sequence>MKSPIYSVSSSPSGCGVKLLVSINIILHFSGTVALESLLQLPGSGFSLNRPIGGRVLHVNAFGAVGDGLHDDTEAFKSAWELACSLSQRSLIVVPKGFTYLVRPTDFAGCKSQVTLRILGAVVAPRDPEVWVGLNPRKWLYFHGVDHLTLEGGGTINGMGEEWWASSCKVNDTVLCHHAPTVITFHRCRGLKVKDIRIINGQQTHISFTNCVGIVVSNVTITAPSESPNTDGIHISASTNVEVRDTVIGTGWMLFSVVTSQMHAGDDCVSIVSNSSRILLTAVFCGPGHGISIGSLGKSNEFSEVHNVMVDWVYLSDTQNGLRIKTWQGGAGFASGITFQNVWMENVSNPIIVDQYYCDSLKPCENQTSAVHVENISFVNIKGTSATEEAIRFACSDTVPCRGLYLEDIQLITYTGVVTSFCWSAQGSSSGIVIPSPCFPNEESVITQKILSTSLYLS</sequence>
<keyword evidence="8 12" id="KW-0378">Hydrolase</keyword>
<reference evidence="13" key="1">
    <citation type="submission" date="2022-04" db="EMBL/GenBank/DDBJ databases">
        <title>Carnegiea gigantea Genome sequencing and assembly v2.</title>
        <authorList>
            <person name="Copetti D."/>
            <person name="Sanderson M.J."/>
            <person name="Burquez A."/>
            <person name="Wojciechowski M.F."/>
        </authorList>
    </citation>
    <scope>NUCLEOTIDE SEQUENCE</scope>
    <source>
        <strain evidence="13">SGP5-SGP5p</strain>
        <tissue evidence="13">Aerial part</tissue>
    </source>
</reference>
<keyword evidence="9 12" id="KW-0326">Glycosidase</keyword>
<dbReference type="PANTHER" id="PTHR31375">
    <property type="match status" value="1"/>
</dbReference>
<dbReference type="Gene3D" id="2.160.20.10">
    <property type="entry name" value="Single-stranded right-handed beta-helix, Pectin lyase-like"/>
    <property type="match status" value="1"/>
</dbReference>
<evidence type="ECO:0000313" key="13">
    <source>
        <dbReference type="EMBL" id="KAJ8452796.1"/>
    </source>
</evidence>
<comment type="similarity">
    <text evidence="2 12">Belongs to the glycosyl hydrolase 28 family.</text>
</comment>
<evidence type="ECO:0000256" key="5">
    <source>
        <dbReference type="ARBA" id="ARBA00022525"/>
    </source>
</evidence>
<comment type="subcellular location">
    <subcellularLocation>
        <location evidence="1">Secreted</location>
        <location evidence="1">Cell wall</location>
    </subcellularLocation>
</comment>
<dbReference type="GO" id="GO:0004650">
    <property type="term" value="F:polygalacturonase activity"/>
    <property type="evidence" value="ECO:0007669"/>
    <property type="project" value="UniProtKB-EC"/>
</dbReference>
<evidence type="ECO:0000256" key="1">
    <source>
        <dbReference type="ARBA" id="ARBA00004191"/>
    </source>
</evidence>
<dbReference type="InterPro" id="IPR012334">
    <property type="entry name" value="Pectin_lyas_fold"/>
</dbReference>
<accession>A0A9Q1L1R3</accession>
<evidence type="ECO:0000256" key="12">
    <source>
        <dbReference type="RuleBase" id="RU361169"/>
    </source>
</evidence>
<evidence type="ECO:0000313" key="14">
    <source>
        <dbReference type="Proteomes" id="UP001153076"/>
    </source>
</evidence>
<evidence type="ECO:0000256" key="7">
    <source>
        <dbReference type="ARBA" id="ARBA00022737"/>
    </source>
</evidence>
<evidence type="ECO:0000256" key="6">
    <source>
        <dbReference type="ARBA" id="ARBA00022729"/>
    </source>
</evidence>
<keyword evidence="14" id="KW-1185">Reference proteome</keyword>
<keyword evidence="6" id="KW-0732">Signal</keyword>
<dbReference type="EMBL" id="JAKOGI010000002">
    <property type="protein sequence ID" value="KAJ8452796.1"/>
    <property type="molecule type" value="Genomic_DNA"/>
</dbReference>
<keyword evidence="4" id="KW-0134">Cell wall</keyword>
<name>A0A9Q1L1R3_9CARY</name>
<keyword evidence="7" id="KW-0677">Repeat</keyword>